<dbReference type="SMART" id="SM00327">
    <property type="entry name" value="VWA"/>
    <property type="match status" value="1"/>
</dbReference>
<dbReference type="Proteomes" id="UP000749559">
    <property type="component" value="Unassembled WGS sequence"/>
</dbReference>
<dbReference type="Gene3D" id="3.40.50.410">
    <property type="entry name" value="von Willebrand factor, type A domain"/>
    <property type="match status" value="2"/>
</dbReference>
<evidence type="ECO:0000313" key="1">
    <source>
        <dbReference type="EMBL" id="CAH1792058.1"/>
    </source>
</evidence>
<dbReference type="SUPFAM" id="SSF53300">
    <property type="entry name" value="vWA-like"/>
    <property type="match status" value="2"/>
</dbReference>
<dbReference type="PROSITE" id="PS50234">
    <property type="entry name" value="VWFA"/>
    <property type="match status" value="2"/>
</dbReference>
<sequence length="454" mass="50323">MLLLVRCLGASILLQTVAVLAQPDGSSFGTCLDLTFMIDVSCSVSRDDMIRGIEFAKVVVDNLDSKMTIDRDTTLRVAVGVFVDKVHSIFYLNKYTENKAAIMDALEDAKNYLKPEAMKCKTLTHYAIDALNNEYFNVNNGDRRDRLDADYRNVAVVVTDARTSSRKWVNNGHLGRYLKDAEEAGNDIFTVLVKNNREKEPLDEALLTGNDTSKLIDIREGNDEAEAVRFASFLKFAYSCPKSDVPLVSEVCADIIFALDVSCSITSDDKDLSTYVASEVYKKVFAETRNYGVGTSFLVFDNTARVAFDKYEIMPTIDDIATKILDVNVTNDACRTRPASMFQEVSDKELDIALPDSSTPIYMVVLYDGMTSPLNERDRSIESATEFKNKPNTELLCVKLENDRGKDGSSEFNAIPSSASHLFPQDASFLNDANKDSVVQGIADLIISGLRCPS</sequence>
<dbReference type="InterPro" id="IPR036465">
    <property type="entry name" value="vWFA_dom_sf"/>
</dbReference>
<reference evidence="1" key="1">
    <citation type="submission" date="2022-03" db="EMBL/GenBank/DDBJ databases">
        <authorList>
            <person name="Martin C."/>
        </authorList>
    </citation>
    <scope>NUCLEOTIDE SEQUENCE</scope>
</reference>
<name>A0A8J1U1X3_OWEFU</name>
<keyword evidence="2" id="KW-1185">Reference proteome</keyword>
<evidence type="ECO:0000313" key="2">
    <source>
        <dbReference type="Proteomes" id="UP000749559"/>
    </source>
</evidence>
<organism evidence="1 2">
    <name type="scientific">Owenia fusiformis</name>
    <name type="common">Polychaete worm</name>
    <dbReference type="NCBI Taxonomy" id="6347"/>
    <lineage>
        <taxon>Eukaryota</taxon>
        <taxon>Metazoa</taxon>
        <taxon>Spiralia</taxon>
        <taxon>Lophotrochozoa</taxon>
        <taxon>Annelida</taxon>
        <taxon>Polychaeta</taxon>
        <taxon>Sedentaria</taxon>
        <taxon>Canalipalpata</taxon>
        <taxon>Sabellida</taxon>
        <taxon>Oweniida</taxon>
        <taxon>Oweniidae</taxon>
        <taxon>Owenia</taxon>
    </lineage>
</organism>
<gene>
    <name evidence="1" type="ORF">OFUS_LOCUS17081</name>
</gene>
<dbReference type="InterPro" id="IPR050525">
    <property type="entry name" value="ECM_Assembly_Org"/>
</dbReference>
<accession>A0A8J1U1X3</accession>
<protein>
    <submittedName>
        <fullName evidence="1">Uncharacterized protein</fullName>
    </submittedName>
</protein>
<dbReference type="PANTHER" id="PTHR24020">
    <property type="entry name" value="COLLAGEN ALPHA"/>
    <property type="match status" value="1"/>
</dbReference>
<dbReference type="Pfam" id="PF00092">
    <property type="entry name" value="VWA"/>
    <property type="match status" value="1"/>
</dbReference>
<dbReference type="PANTHER" id="PTHR24020:SF20">
    <property type="entry name" value="PH DOMAIN-CONTAINING PROTEIN"/>
    <property type="match status" value="1"/>
</dbReference>
<comment type="caution">
    <text evidence="1">The sequence shown here is derived from an EMBL/GenBank/DDBJ whole genome shotgun (WGS) entry which is preliminary data.</text>
</comment>
<proteinExistence type="predicted"/>
<dbReference type="InterPro" id="IPR002035">
    <property type="entry name" value="VWF_A"/>
</dbReference>
<dbReference type="EMBL" id="CAIIXF020000008">
    <property type="protein sequence ID" value="CAH1792058.1"/>
    <property type="molecule type" value="Genomic_DNA"/>
</dbReference>
<dbReference type="AlphaFoldDB" id="A0A8J1U1X3"/>